<accession>A0A1V4H991</accession>
<gene>
    <name evidence="1" type="ORF">BC351_11085</name>
</gene>
<dbReference type="EMBL" id="MBTG01000056">
    <property type="protein sequence ID" value="OPH47723.1"/>
    <property type="molecule type" value="Genomic_DNA"/>
</dbReference>
<dbReference type="Proteomes" id="UP000190626">
    <property type="component" value="Unassembled WGS sequence"/>
</dbReference>
<evidence type="ECO:0000313" key="2">
    <source>
        <dbReference type="Proteomes" id="UP000190626"/>
    </source>
</evidence>
<sequence length="278" mass="30679">MTIAISLKVNDGLVLAADSASSILIRDNQGHSGVINVYDNANKVFNIHKELPIGAITWGCGSIGVSSISTLVKDFRDQITNHTEHLLNTASYTMQEVAEKFYEFIYTERYQVEFASWQPFQRPSLGFILGGYSSGATLAEIWRIDILEGGISSGPYLVRNQDDCGVDWQGAPEAIARLIKGYSQMLPQLLLASGLTDQQVANIIPILDQNLQSPLILPAMPIQDLIDIADFLADLTKKYVKFTPGPPTVGGPVDIAVITKYEGFKWIKRKHYFDNGLN</sequence>
<evidence type="ECO:0000313" key="1">
    <source>
        <dbReference type="EMBL" id="OPH47723.1"/>
    </source>
</evidence>
<dbReference type="OrthoDB" id="978985at2"/>
<name>A0A1V4H991_9BACL</name>
<keyword evidence="2" id="KW-1185">Reference proteome</keyword>
<dbReference type="AlphaFoldDB" id="A0A1V4H991"/>
<comment type="caution">
    <text evidence="1">The sequence shown here is derived from an EMBL/GenBank/DDBJ whole genome shotgun (WGS) entry which is preliminary data.</text>
</comment>
<reference evidence="2" key="1">
    <citation type="submission" date="2016-07" db="EMBL/GenBank/DDBJ databases">
        <authorList>
            <person name="Florea S."/>
            <person name="Webb J.S."/>
            <person name="Jaromczyk J."/>
            <person name="Schardl C.L."/>
        </authorList>
    </citation>
    <scope>NUCLEOTIDE SEQUENCE [LARGE SCALE GENOMIC DNA]</scope>
    <source>
        <strain evidence="2">CY1</strain>
    </source>
</reference>
<organism evidence="1 2">
    <name type="scientific">Paenibacillus ferrarius</name>
    <dbReference type="NCBI Taxonomy" id="1469647"/>
    <lineage>
        <taxon>Bacteria</taxon>
        <taxon>Bacillati</taxon>
        <taxon>Bacillota</taxon>
        <taxon>Bacilli</taxon>
        <taxon>Bacillales</taxon>
        <taxon>Paenibacillaceae</taxon>
        <taxon>Paenibacillus</taxon>
    </lineage>
</organism>
<proteinExistence type="predicted"/>
<dbReference type="RefSeq" id="WP_079420487.1">
    <property type="nucleotide sequence ID" value="NZ_MBTG01000056.1"/>
</dbReference>
<dbReference type="Gene3D" id="3.60.20.10">
    <property type="entry name" value="Glutamine Phosphoribosylpyrophosphate, subunit 1, domain 1"/>
    <property type="match status" value="1"/>
</dbReference>
<dbReference type="InterPro" id="IPR029055">
    <property type="entry name" value="Ntn_hydrolases_N"/>
</dbReference>
<protein>
    <submittedName>
        <fullName evidence="1">Uncharacterized protein</fullName>
    </submittedName>
</protein>